<comment type="similarity">
    <text evidence="2 7">Belongs to the thioredoxin family. DsbC subfamily.</text>
</comment>
<keyword evidence="6 7" id="KW-0676">Redox-active center</keyword>
<evidence type="ECO:0000256" key="1">
    <source>
        <dbReference type="ARBA" id="ARBA00004418"/>
    </source>
</evidence>
<evidence type="ECO:0000313" key="11">
    <source>
        <dbReference type="Proteomes" id="UP000219422"/>
    </source>
</evidence>
<dbReference type="Pfam" id="PF10411">
    <property type="entry name" value="DsbC_N"/>
    <property type="match status" value="1"/>
</dbReference>
<evidence type="ECO:0000256" key="5">
    <source>
        <dbReference type="ARBA" id="ARBA00023157"/>
    </source>
</evidence>
<dbReference type="Proteomes" id="UP000219422">
    <property type="component" value="Chromosome"/>
</dbReference>
<feature type="chain" id="PRO_5011811206" description="Thiol:disulfide interchange protein" evidence="7">
    <location>
        <begin position="21"/>
        <end position="260"/>
    </location>
</feature>
<dbReference type="SUPFAM" id="SSF52833">
    <property type="entry name" value="Thioredoxin-like"/>
    <property type="match status" value="1"/>
</dbReference>
<evidence type="ECO:0000256" key="4">
    <source>
        <dbReference type="ARBA" id="ARBA00022764"/>
    </source>
</evidence>
<feature type="domain" description="Thioredoxin-like fold" evidence="9">
    <location>
        <begin position="122"/>
        <end position="231"/>
    </location>
</feature>
<evidence type="ECO:0000256" key="7">
    <source>
        <dbReference type="RuleBase" id="RU364038"/>
    </source>
</evidence>
<dbReference type="PANTHER" id="PTHR35272">
    <property type="entry name" value="THIOL:DISULFIDE INTERCHANGE PROTEIN DSBC-RELATED"/>
    <property type="match status" value="1"/>
</dbReference>
<evidence type="ECO:0000313" key="10">
    <source>
        <dbReference type="EMBL" id="ATI83190.1"/>
    </source>
</evidence>
<dbReference type="SUPFAM" id="SSF54423">
    <property type="entry name" value="DsbC/DsbG N-terminal domain-like"/>
    <property type="match status" value="1"/>
</dbReference>
<dbReference type="InterPro" id="IPR009094">
    <property type="entry name" value="DiS-bond_isomerase_DsbC/G_N_sf"/>
</dbReference>
<dbReference type="EMBL" id="CP023741">
    <property type="protein sequence ID" value="ATI83190.1"/>
    <property type="molecule type" value="Genomic_DNA"/>
</dbReference>
<name>A0A291N7U5_SPHYA</name>
<evidence type="ECO:0000256" key="3">
    <source>
        <dbReference type="ARBA" id="ARBA00022729"/>
    </source>
</evidence>
<comment type="subcellular location">
    <subcellularLocation>
        <location evidence="1 7">Periplasm</location>
    </subcellularLocation>
</comment>
<sequence>MRSAKWLAPVALIASNGAIAQSTPQDRSPDLNAAAADAQRQLRQTFTNLEFEDFGPAPLKGPLYQASAGGRILYYAPESEHIIFGAVYDSSGVNITALSQDRSARKRLSSLDKESPLAIGPAGARQVVEFTDPDCPYCRALDRFWNSRAAAGKMVRRLIYFVTGIHPGAAAKAEHILCSKDPKAAFQTIYSGQQPDQLLTCPDGAARLARHGVAVKSVGLSGTPTLIIGEKIISGFAQGEIEAQLEGISRKTQPLGPPGP</sequence>
<dbReference type="RefSeq" id="WP_097385569.1">
    <property type="nucleotide sequence ID" value="NZ_CP023741.1"/>
</dbReference>
<reference evidence="10 11" key="1">
    <citation type="submission" date="2017-10" db="EMBL/GenBank/DDBJ databases">
        <title>Sphingobium yanoikuyae S72.</title>
        <authorList>
            <person name="Sanchez E."/>
            <person name="Bustos P."/>
            <person name="Mendoza P."/>
            <person name="Guo X."/>
            <person name="Mendoza A."/>
        </authorList>
    </citation>
    <scope>NUCLEOTIDE SEQUENCE [LARGE SCALE GENOMIC DNA]</scope>
    <source>
        <strain evidence="10 11">S72</strain>
    </source>
</reference>
<dbReference type="GeneID" id="57776704"/>
<dbReference type="InterPro" id="IPR051470">
    <property type="entry name" value="Thiol:disulfide_interchange"/>
</dbReference>
<gene>
    <name evidence="10" type="ORF">A6768_07635</name>
</gene>
<evidence type="ECO:0000256" key="6">
    <source>
        <dbReference type="ARBA" id="ARBA00023284"/>
    </source>
</evidence>
<keyword evidence="10" id="KW-0413">Isomerase</keyword>
<dbReference type="InterPro" id="IPR012336">
    <property type="entry name" value="Thioredoxin-like_fold"/>
</dbReference>
<dbReference type="InterPro" id="IPR036249">
    <property type="entry name" value="Thioredoxin-like_sf"/>
</dbReference>
<feature type="domain" description="Disulphide bond isomerase DsbC/G N-terminal" evidence="8">
    <location>
        <begin position="33"/>
        <end position="97"/>
    </location>
</feature>
<dbReference type="AlphaFoldDB" id="A0A291N7U5"/>
<comment type="function">
    <text evidence="7">Required for disulfide bond formation in some periplasmic proteins. Acts by transferring its disulfide bond to other proteins and is reduced in the process.</text>
</comment>
<feature type="signal peptide" evidence="7">
    <location>
        <begin position="1"/>
        <end position="20"/>
    </location>
</feature>
<dbReference type="InterPro" id="IPR033954">
    <property type="entry name" value="DiS-bond_Isoase_DsbC/G"/>
</dbReference>
<dbReference type="CDD" id="cd03020">
    <property type="entry name" value="DsbA_DsbC_DsbG"/>
    <property type="match status" value="1"/>
</dbReference>
<dbReference type="GO" id="GO:0042597">
    <property type="term" value="C:periplasmic space"/>
    <property type="evidence" value="ECO:0007669"/>
    <property type="project" value="UniProtKB-SubCell"/>
</dbReference>
<protein>
    <recommendedName>
        <fullName evidence="7">Thiol:disulfide interchange protein</fullName>
    </recommendedName>
</protein>
<keyword evidence="5" id="KW-1015">Disulfide bond</keyword>
<organism evidence="10 11">
    <name type="scientific">Sphingobium yanoikuyae</name>
    <name type="common">Sphingomonas yanoikuyae</name>
    <dbReference type="NCBI Taxonomy" id="13690"/>
    <lineage>
        <taxon>Bacteria</taxon>
        <taxon>Pseudomonadati</taxon>
        <taxon>Pseudomonadota</taxon>
        <taxon>Alphaproteobacteria</taxon>
        <taxon>Sphingomonadales</taxon>
        <taxon>Sphingomonadaceae</taxon>
        <taxon>Sphingobium</taxon>
    </lineage>
</organism>
<evidence type="ECO:0000259" key="9">
    <source>
        <dbReference type="Pfam" id="PF13098"/>
    </source>
</evidence>
<dbReference type="InterPro" id="IPR018950">
    <property type="entry name" value="DiS-bond_isomerase_DsbC/G_N"/>
</dbReference>
<dbReference type="Pfam" id="PF13098">
    <property type="entry name" value="Thioredoxin_2"/>
    <property type="match status" value="1"/>
</dbReference>
<proteinExistence type="inferred from homology"/>
<dbReference type="Gene3D" id="3.40.30.10">
    <property type="entry name" value="Glutaredoxin"/>
    <property type="match status" value="1"/>
</dbReference>
<accession>A0A291N7U5</accession>
<dbReference type="KEGG" id="sya:A6768_07635"/>
<evidence type="ECO:0000256" key="2">
    <source>
        <dbReference type="ARBA" id="ARBA00009813"/>
    </source>
</evidence>
<evidence type="ECO:0000259" key="8">
    <source>
        <dbReference type="Pfam" id="PF10411"/>
    </source>
</evidence>
<keyword evidence="4 7" id="KW-0574">Periplasm</keyword>
<dbReference type="PANTHER" id="PTHR35272:SF3">
    <property type="entry name" value="THIOL:DISULFIDE INTERCHANGE PROTEIN DSBC"/>
    <property type="match status" value="1"/>
</dbReference>
<dbReference type="GO" id="GO:0016853">
    <property type="term" value="F:isomerase activity"/>
    <property type="evidence" value="ECO:0007669"/>
    <property type="project" value="UniProtKB-KW"/>
</dbReference>
<keyword evidence="3 7" id="KW-0732">Signal</keyword>